<keyword evidence="2" id="KW-1185">Reference proteome</keyword>
<evidence type="ECO:0000313" key="1">
    <source>
        <dbReference type="EMBL" id="PVE11427.1"/>
    </source>
</evidence>
<dbReference type="AlphaFoldDB" id="A0A2T7T8F8"/>
<dbReference type="EMBL" id="AZSP01000138">
    <property type="protein sequence ID" value="PVE11427.1"/>
    <property type="molecule type" value="Genomic_DNA"/>
</dbReference>
<accession>A0A2T7T8F8</accession>
<sequence>MDYEFLFIVDGVSVDDDVAVGVIFDEFDGLLTRHRSKHLLDVAAEGDSAIDAAHRLVVRLHRELPALRLLRLDPDLVGVSDIAERAGRSRQNVLQWVNGERLQAAPAFPEPEGTVGRSLVWRWAEVNAWLADIGEKSGDAGATREDALYIDFMLPRWRQVLDDGLPIVRTVHATKVDDDRTGDRDAVAQLLEGTLSAPGVLERISAFPRAERQRLTVICAVLSDRLTTVAARIARDETWVILAYQGEESGLYLTPVTARRVPGSRPVSALGLGPEATVGDLLLVIANGSVSPTTPVTVA</sequence>
<gene>
    <name evidence="1" type="ORF">Y717_04210</name>
</gene>
<name>A0A2T7T8F8_9ACTN</name>
<dbReference type="OrthoDB" id="3727407at2"/>
<dbReference type="RefSeq" id="WP_030353791.1">
    <property type="nucleotide sequence ID" value="NZ_AZSP01000138.1"/>
</dbReference>
<evidence type="ECO:0008006" key="3">
    <source>
        <dbReference type="Google" id="ProtNLM"/>
    </source>
</evidence>
<evidence type="ECO:0000313" key="2">
    <source>
        <dbReference type="Proteomes" id="UP000245992"/>
    </source>
</evidence>
<protein>
    <recommendedName>
        <fullName evidence="3">Regulatory protein</fullName>
    </recommendedName>
</protein>
<proteinExistence type="predicted"/>
<dbReference type="Proteomes" id="UP000245992">
    <property type="component" value="Unassembled WGS sequence"/>
</dbReference>
<reference evidence="1 2" key="1">
    <citation type="submission" date="2013-12" db="EMBL/GenBank/DDBJ databases">
        <title>Annotated genome of Streptomyces scopuliridis.</title>
        <authorList>
            <person name="Olson J.B."/>
        </authorList>
    </citation>
    <scope>NUCLEOTIDE SEQUENCE [LARGE SCALE GENOMIC DNA]</scope>
    <source>
        <strain evidence="1 2">RB72</strain>
    </source>
</reference>
<organism evidence="1 2">
    <name type="scientific">Streptomyces scopuliridis RB72</name>
    <dbReference type="NCBI Taxonomy" id="1440053"/>
    <lineage>
        <taxon>Bacteria</taxon>
        <taxon>Bacillati</taxon>
        <taxon>Actinomycetota</taxon>
        <taxon>Actinomycetes</taxon>
        <taxon>Kitasatosporales</taxon>
        <taxon>Streptomycetaceae</taxon>
        <taxon>Streptomyces</taxon>
    </lineage>
</organism>
<comment type="caution">
    <text evidence="1">The sequence shown here is derived from an EMBL/GenBank/DDBJ whole genome shotgun (WGS) entry which is preliminary data.</text>
</comment>
<dbReference type="STRING" id="1440053.GCA_000718095_04795"/>